<gene>
    <name evidence="1" type="ORF">CFAM422_012057</name>
</gene>
<proteinExistence type="predicted"/>
<keyword evidence="2" id="KW-1185">Reference proteome</keyword>
<evidence type="ECO:0000313" key="1">
    <source>
        <dbReference type="EMBL" id="KAF3057890.1"/>
    </source>
</evidence>
<evidence type="ECO:0000313" key="2">
    <source>
        <dbReference type="Proteomes" id="UP000801864"/>
    </source>
</evidence>
<protein>
    <submittedName>
        <fullName evidence="1">Uncharacterized protein</fullName>
    </submittedName>
</protein>
<reference evidence="1 2" key="1">
    <citation type="submission" date="2018-06" db="EMBL/GenBank/DDBJ databases">
        <title>Genome analysis of cellulolytic fungus Trichoderma lentiforme CFAM-422.</title>
        <authorList>
            <person name="Steindorff A.S."/>
            <person name="Formighieri E.F."/>
            <person name="Midorikawa G.E.O."/>
            <person name="Tamietti M.S."/>
            <person name="Ramos E.Z."/>
            <person name="Silva A.S."/>
            <person name="Bon E.P.S."/>
            <person name="Mendes T.D."/>
            <person name="Damaso M.C.T."/>
            <person name="Favaro L.C.L."/>
        </authorList>
    </citation>
    <scope>NUCLEOTIDE SEQUENCE [LARGE SCALE GENOMIC DNA]</scope>
    <source>
        <strain evidence="1 2">CFAM-422</strain>
    </source>
</reference>
<comment type="caution">
    <text evidence="1">The sequence shown here is derived from an EMBL/GenBank/DDBJ whole genome shotgun (WGS) entry which is preliminary data.</text>
</comment>
<dbReference type="EMBL" id="QLNT01000027">
    <property type="protein sequence ID" value="KAF3057890.1"/>
    <property type="molecule type" value="Genomic_DNA"/>
</dbReference>
<dbReference type="AlphaFoldDB" id="A0A9P4X4Q7"/>
<organism evidence="1 2">
    <name type="scientific">Trichoderma lentiforme</name>
    <dbReference type="NCBI Taxonomy" id="1567552"/>
    <lineage>
        <taxon>Eukaryota</taxon>
        <taxon>Fungi</taxon>
        <taxon>Dikarya</taxon>
        <taxon>Ascomycota</taxon>
        <taxon>Pezizomycotina</taxon>
        <taxon>Sordariomycetes</taxon>
        <taxon>Hypocreomycetidae</taxon>
        <taxon>Hypocreales</taxon>
        <taxon>Hypocreaceae</taxon>
        <taxon>Trichoderma</taxon>
    </lineage>
</organism>
<accession>A0A9P4X4Q7</accession>
<dbReference type="Proteomes" id="UP000801864">
    <property type="component" value="Unassembled WGS sequence"/>
</dbReference>
<name>A0A9P4X4Q7_9HYPO</name>
<sequence>MGGPTARKTVFQQWRWCLNRHLTVRRRSSAGTLDSAALAECPVSPVVVFVVFVLRHCRVQ</sequence>